<keyword evidence="2" id="KW-1185">Reference proteome</keyword>
<dbReference type="GO" id="GO:0016787">
    <property type="term" value="F:hydrolase activity"/>
    <property type="evidence" value="ECO:0007669"/>
    <property type="project" value="UniProtKB-KW"/>
</dbReference>
<organism evidence="1 2">
    <name type="scientific">Paenibacillus profundus</name>
    <dbReference type="NCBI Taxonomy" id="1173085"/>
    <lineage>
        <taxon>Bacteria</taxon>
        <taxon>Bacillati</taxon>
        <taxon>Bacillota</taxon>
        <taxon>Bacilli</taxon>
        <taxon>Bacillales</taxon>
        <taxon>Paenibacillaceae</taxon>
        <taxon>Paenibacillus</taxon>
    </lineage>
</organism>
<dbReference type="Pfam" id="PF13419">
    <property type="entry name" value="HAD_2"/>
    <property type="match status" value="1"/>
</dbReference>
<keyword evidence="1" id="KW-0378">Hydrolase</keyword>
<dbReference type="InterPro" id="IPR050155">
    <property type="entry name" value="HAD-like_hydrolase_sf"/>
</dbReference>
<accession>A0ABS8YQQ3</accession>
<dbReference type="SFLD" id="SFLDS00003">
    <property type="entry name" value="Haloacid_Dehalogenase"/>
    <property type="match status" value="1"/>
</dbReference>
<evidence type="ECO:0000313" key="1">
    <source>
        <dbReference type="EMBL" id="MCE5172686.1"/>
    </source>
</evidence>
<comment type="caution">
    <text evidence="1">The sequence shown here is derived from an EMBL/GenBank/DDBJ whole genome shotgun (WGS) entry which is preliminary data.</text>
</comment>
<name>A0ABS8YQQ3_9BACL</name>
<gene>
    <name evidence="1" type="ORF">LQV63_25795</name>
</gene>
<dbReference type="PRINTS" id="PR00413">
    <property type="entry name" value="HADHALOGNASE"/>
</dbReference>
<dbReference type="InterPro" id="IPR023214">
    <property type="entry name" value="HAD_sf"/>
</dbReference>
<dbReference type="EMBL" id="JAJNBZ010000032">
    <property type="protein sequence ID" value="MCE5172686.1"/>
    <property type="molecule type" value="Genomic_DNA"/>
</dbReference>
<dbReference type="PANTHER" id="PTHR43434">
    <property type="entry name" value="PHOSPHOGLYCOLATE PHOSPHATASE"/>
    <property type="match status" value="1"/>
</dbReference>
<dbReference type="Gene3D" id="1.10.150.240">
    <property type="entry name" value="Putative phosphatase, domain 2"/>
    <property type="match status" value="1"/>
</dbReference>
<dbReference type="RefSeq" id="WP_233698765.1">
    <property type="nucleotide sequence ID" value="NZ_JAJNBZ010000032.1"/>
</dbReference>
<evidence type="ECO:0000313" key="2">
    <source>
        <dbReference type="Proteomes" id="UP001199916"/>
    </source>
</evidence>
<dbReference type="Gene3D" id="3.40.50.1000">
    <property type="entry name" value="HAD superfamily/HAD-like"/>
    <property type="match status" value="1"/>
</dbReference>
<dbReference type="InterPro" id="IPR006439">
    <property type="entry name" value="HAD-SF_hydro_IA"/>
</dbReference>
<dbReference type="InterPro" id="IPR041492">
    <property type="entry name" value="HAD_2"/>
</dbReference>
<sequence length="224" mass="25640">MKHQLKGIVFDMDNTILRSRIDFQAMKNETYQFLVSKEILPDGYNLDYHTTSTIVEEAIQTNRMTEELLNEMWDIAKKHEVCGMQGADLEPGAVEVLSELKGRYHIAIVTNNSVEAAEIALRDNDIFEYFDFIIGRELMKALKPSPDGYLRVLDEFKHSANEWLSVGDSWIDGKASISAGIRFIAYRSDKEKLKQMKVYPTAELSNLLELISLIEQFEEGPAIR</sequence>
<dbReference type="Proteomes" id="UP001199916">
    <property type="component" value="Unassembled WGS sequence"/>
</dbReference>
<dbReference type="PANTHER" id="PTHR43434:SF1">
    <property type="entry name" value="PHOSPHOGLYCOLATE PHOSPHATASE"/>
    <property type="match status" value="1"/>
</dbReference>
<dbReference type="InterPro" id="IPR023198">
    <property type="entry name" value="PGP-like_dom2"/>
</dbReference>
<dbReference type="NCBIfam" id="TIGR01549">
    <property type="entry name" value="HAD-SF-IA-v1"/>
    <property type="match status" value="1"/>
</dbReference>
<proteinExistence type="predicted"/>
<dbReference type="SFLD" id="SFLDG01129">
    <property type="entry name" value="C1.5:_HAD__Beta-PGM__Phosphata"/>
    <property type="match status" value="1"/>
</dbReference>
<dbReference type="SUPFAM" id="SSF56784">
    <property type="entry name" value="HAD-like"/>
    <property type="match status" value="1"/>
</dbReference>
<reference evidence="1 2" key="1">
    <citation type="submission" date="2021-11" db="EMBL/GenBank/DDBJ databases">
        <title>Draft genome sequence of Paenibacillus profundus YoMME, a new Gram-positive bacteria with exoelectrogenic properties.</title>
        <authorList>
            <person name="Hubenova Y."/>
            <person name="Hubenova E."/>
            <person name="Manasiev Y."/>
            <person name="Peykov S."/>
            <person name="Mitov M."/>
        </authorList>
    </citation>
    <scope>NUCLEOTIDE SEQUENCE [LARGE SCALE GENOMIC DNA]</scope>
    <source>
        <strain evidence="1 2">YoMME</strain>
    </source>
</reference>
<protein>
    <submittedName>
        <fullName evidence="1">HAD family hydrolase</fullName>
    </submittedName>
</protein>
<dbReference type="InterPro" id="IPR036412">
    <property type="entry name" value="HAD-like_sf"/>
</dbReference>